<feature type="transmembrane region" description="Helical" evidence="5">
    <location>
        <begin position="66"/>
        <end position="89"/>
    </location>
</feature>
<dbReference type="OrthoDB" id="9794225at2"/>
<feature type="transmembrane region" description="Helical" evidence="5">
    <location>
        <begin position="247"/>
        <end position="270"/>
    </location>
</feature>
<keyword evidence="4 5" id="KW-0472">Membrane</keyword>
<feature type="transmembrane region" description="Helical" evidence="5">
    <location>
        <begin position="101"/>
        <end position="122"/>
    </location>
</feature>
<organism evidence="7 8">
    <name type="scientific">Jeotgalibacillus campisalis</name>
    <dbReference type="NCBI Taxonomy" id="220754"/>
    <lineage>
        <taxon>Bacteria</taxon>
        <taxon>Bacillati</taxon>
        <taxon>Bacillota</taxon>
        <taxon>Bacilli</taxon>
        <taxon>Bacillales</taxon>
        <taxon>Caryophanaceae</taxon>
        <taxon>Jeotgalibacillus</taxon>
    </lineage>
</organism>
<comment type="subcellular location">
    <subcellularLocation>
        <location evidence="1">Membrane</location>
        <topology evidence="1">Multi-pass membrane protein</topology>
    </subcellularLocation>
</comment>
<evidence type="ECO:0000256" key="3">
    <source>
        <dbReference type="ARBA" id="ARBA00022989"/>
    </source>
</evidence>
<keyword evidence="3 5" id="KW-1133">Transmembrane helix</keyword>
<accession>A0A0C2VXL9</accession>
<keyword evidence="2 5" id="KW-0812">Transmembrane</keyword>
<feature type="transmembrane region" description="Helical" evidence="5">
    <location>
        <begin position="282"/>
        <end position="300"/>
    </location>
</feature>
<dbReference type="Pfam" id="PF01699">
    <property type="entry name" value="Na_Ca_ex"/>
    <property type="match status" value="2"/>
</dbReference>
<feature type="transmembrane region" description="Helical" evidence="5">
    <location>
        <begin position="128"/>
        <end position="149"/>
    </location>
</feature>
<protein>
    <submittedName>
        <fullName evidence="7">Cation transporter</fullName>
    </submittedName>
</protein>
<dbReference type="InterPro" id="IPR004481">
    <property type="entry name" value="K/Na/Ca-exchanger"/>
</dbReference>
<feature type="domain" description="Sodium/calcium exchanger membrane region" evidence="6">
    <location>
        <begin position="2"/>
        <end position="144"/>
    </location>
</feature>
<dbReference type="GO" id="GO:0005886">
    <property type="term" value="C:plasma membrane"/>
    <property type="evidence" value="ECO:0007669"/>
    <property type="project" value="TreeGrafter"/>
</dbReference>
<proteinExistence type="predicted"/>
<feature type="domain" description="Sodium/calcium exchanger membrane region" evidence="6">
    <location>
        <begin position="187"/>
        <end position="331"/>
    </location>
</feature>
<comment type="caution">
    <text evidence="7">The sequence shown here is derived from an EMBL/GenBank/DDBJ whole genome shotgun (WGS) entry which is preliminary data.</text>
</comment>
<evidence type="ECO:0000256" key="4">
    <source>
        <dbReference type="ARBA" id="ARBA00023136"/>
    </source>
</evidence>
<dbReference type="RefSeq" id="WP_041056016.1">
    <property type="nucleotide sequence ID" value="NZ_JXRR01000010.1"/>
</dbReference>
<evidence type="ECO:0000313" key="8">
    <source>
        <dbReference type="Proteomes" id="UP000031972"/>
    </source>
</evidence>
<feature type="transmembrane region" description="Helical" evidence="5">
    <location>
        <begin position="217"/>
        <end position="240"/>
    </location>
</feature>
<sequence>MVFIWFILAAAVTVFAAIKLSRYADVISSKSAMGGLLVGTLLLAGATSLPEVTTSISAVLIGNPDIAIGNMLGSNLFNLFIIAGFDLYYRQKKLFQWASNDHIYTAGLGLLLTLLTLVALYIKVDYTILGIGIDAFIIAILYGVGMFVIGRLPKSDSTLELETPKDDGIDETAATSSLTVKQAGIRFTFAALIIMAAGTVLSVMGDQIAVVTGLGSSFVGSFLIAATTSLPEAVAVFVALQLRNVNLALGSILGSNIFNMLIIAGSDIVYRNGSILADVSDSHIITSIAVSILSFILILSIKQKPAKSTFRYIWPSLIIVAGYFVSSYLIFVG</sequence>
<evidence type="ECO:0000313" key="7">
    <source>
        <dbReference type="EMBL" id="KIL49166.1"/>
    </source>
</evidence>
<dbReference type="InterPro" id="IPR044880">
    <property type="entry name" value="NCX_ion-bd_dom_sf"/>
</dbReference>
<evidence type="ECO:0000256" key="1">
    <source>
        <dbReference type="ARBA" id="ARBA00004141"/>
    </source>
</evidence>
<dbReference type="GO" id="GO:0006874">
    <property type="term" value="P:intracellular calcium ion homeostasis"/>
    <property type="evidence" value="ECO:0007669"/>
    <property type="project" value="TreeGrafter"/>
</dbReference>
<dbReference type="PANTHER" id="PTHR10846:SF8">
    <property type="entry name" value="INNER MEMBRANE PROTEIN YRBG"/>
    <property type="match status" value="1"/>
</dbReference>
<gene>
    <name evidence="7" type="ORF">KR50_12010</name>
</gene>
<keyword evidence="8" id="KW-1185">Reference proteome</keyword>
<feature type="transmembrane region" description="Helical" evidence="5">
    <location>
        <begin position="187"/>
        <end position="205"/>
    </location>
</feature>
<dbReference type="AlphaFoldDB" id="A0A0C2VXL9"/>
<dbReference type="EMBL" id="JXRR01000010">
    <property type="protein sequence ID" value="KIL49166.1"/>
    <property type="molecule type" value="Genomic_DNA"/>
</dbReference>
<dbReference type="Gene3D" id="1.20.1420.30">
    <property type="entry name" value="NCX, central ion-binding region"/>
    <property type="match status" value="1"/>
</dbReference>
<name>A0A0C2VXL9_9BACL</name>
<evidence type="ECO:0000256" key="2">
    <source>
        <dbReference type="ARBA" id="ARBA00022692"/>
    </source>
</evidence>
<evidence type="ECO:0000256" key="5">
    <source>
        <dbReference type="SAM" id="Phobius"/>
    </source>
</evidence>
<feature type="transmembrane region" description="Helical" evidence="5">
    <location>
        <begin position="312"/>
        <end position="331"/>
    </location>
</feature>
<evidence type="ECO:0000259" key="6">
    <source>
        <dbReference type="Pfam" id="PF01699"/>
    </source>
</evidence>
<reference evidence="7 8" key="1">
    <citation type="submission" date="2015-01" db="EMBL/GenBank/DDBJ databases">
        <title>Jeotgalibacillus campisalis genome sequencing.</title>
        <authorList>
            <person name="Goh K.M."/>
            <person name="Chan K.-G."/>
            <person name="Yaakop A.S."/>
            <person name="Ee R."/>
            <person name="Gan H.M."/>
            <person name="Chan C.S."/>
        </authorList>
    </citation>
    <scope>NUCLEOTIDE SEQUENCE [LARGE SCALE GENOMIC DNA]</scope>
    <source>
        <strain evidence="7 8">SF-57</strain>
    </source>
</reference>
<dbReference type="PATRIC" id="fig|220754.4.peg.1223"/>
<dbReference type="GO" id="GO:0008273">
    <property type="term" value="F:calcium, potassium:sodium antiporter activity"/>
    <property type="evidence" value="ECO:0007669"/>
    <property type="project" value="TreeGrafter"/>
</dbReference>
<dbReference type="PANTHER" id="PTHR10846">
    <property type="entry name" value="SODIUM/POTASSIUM/CALCIUM EXCHANGER"/>
    <property type="match status" value="1"/>
</dbReference>
<dbReference type="InterPro" id="IPR004837">
    <property type="entry name" value="NaCa_Exmemb"/>
</dbReference>
<dbReference type="Proteomes" id="UP000031972">
    <property type="component" value="Unassembled WGS sequence"/>
</dbReference>
<dbReference type="GO" id="GO:0005262">
    <property type="term" value="F:calcium channel activity"/>
    <property type="evidence" value="ECO:0007669"/>
    <property type="project" value="TreeGrafter"/>
</dbReference>